<evidence type="ECO:0000256" key="2">
    <source>
        <dbReference type="ARBA" id="ARBA00023444"/>
    </source>
</evidence>
<accession>A0A062V5C8</accession>
<keyword evidence="1" id="KW-0456">Lyase</keyword>
<dbReference type="Pfam" id="PF22451">
    <property type="entry name" value="NirdL-like_HTH"/>
    <property type="match status" value="1"/>
</dbReference>
<comment type="catalytic activity">
    <reaction evidence="5">
        <text>siroheme + 2 H(+) = 12,18-didecarboxysiroheme + 2 CO2</text>
        <dbReference type="Rhea" id="RHEA:19093"/>
        <dbReference type="ChEBI" id="CHEBI:15378"/>
        <dbReference type="ChEBI" id="CHEBI:16526"/>
        <dbReference type="ChEBI" id="CHEBI:60052"/>
        <dbReference type="ChEBI" id="CHEBI:140497"/>
        <dbReference type="EC" id="4.1.1.111"/>
    </reaction>
</comment>
<protein>
    <recommendedName>
        <fullName evidence="4">siroheme decarboxylase</fullName>
        <ecNumber evidence="4">4.1.1.111</ecNumber>
    </recommendedName>
</protein>
<dbReference type="Pfam" id="PF17805">
    <property type="entry name" value="AsnC_trans_reg2"/>
    <property type="match status" value="1"/>
</dbReference>
<dbReference type="InterPro" id="IPR053953">
    <property type="entry name" value="NirdL-like_HTH"/>
</dbReference>
<dbReference type="InterPro" id="IPR050684">
    <property type="entry name" value="HTH-Siroheme_Decarb"/>
</dbReference>
<dbReference type="InterPro" id="IPR036390">
    <property type="entry name" value="WH_DNA-bd_sf"/>
</dbReference>
<gene>
    <name evidence="8" type="ORF">ANME2D_02631</name>
</gene>
<feature type="domain" description="Siroheme decarboxylase NirL-like HTH" evidence="7">
    <location>
        <begin position="8"/>
        <end position="54"/>
    </location>
</feature>
<evidence type="ECO:0000256" key="3">
    <source>
        <dbReference type="ARBA" id="ARBA00023457"/>
    </source>
</evidence>
<dbReference type="OrthoDB" id="145939at2157"/>
<dbReference type="InterPro" id="IPR053429">
    <property type="entry name" value="Siroheme_Decarboxylase"/>
</dbReference>
<evidence type="ECO:0000256" key="1">
    <source>
        <dbReference type="ARBA" id="ARBA00023239"/>
    </source>
</evidence>
<dbReference type="EMBL" id="JMIY01000007">
    <property type="protein sequence ID" value="KCZ70610.1"/>
    <property type="molecule type" value="Genomic_DNA"/>
</dbReference>
<dbReference type="InterPro" id="IPR040523">
    <property type="entry name" value="AsnC_trans_reg2"/>
</dbReference>
<dbReference type="SUPFAM" id="SSF46785">
    <property type="entry name" value="Winged helix' DNA-binding domain"/>
    <property type="match status" value="1"/>
</dbReference>
<evidence type="ECO:0000256" key="4">
    <source>
        <dbReference type="ARBA" id="ARBA00023471"/>
    </source>
</evidence>
<dbReference type="AlphaFoldDB" id="A0A062V5C8"/>
<proteinExistence type="inferred from homology"/>
<dbReference type="SMART" id="SM00344">
    <property type="entry name" value="HTH_ASNC"/>
    <property type="match status" value="1"/>
</dbReference>
<dbReference type="RefSeq" id="WP_048092336.1">
    <property type="nucleotide sequence ID" value="NZ_JMIY01000007.1"/>
</dbReference>
<dbReference type="InterPro" id="IPR019888">
    <property type="entry name" value="Tscrpt_reg_AsnC-like"/>
</dbReference>
<dbReference type="NCBIfam" id="NF040708">
    <property type="entry name" value="Siroheme_Dcarb_AhbA"/>
    <property type="match status" value="1"/>
</dbReference>
<evidence type="ECO:0000313" key="8">
    <source>
        <dbReference type="EMBL" id="KCZ70610.1"/>
    </source>
</evidence>
<name>A0A062V5C8_9EURY</name>
<evidence type="ECO:0000259" key="7">
    <source>
        <dbReference type="Pfam" id="PF22451"/>
    </source>
</evidence>
<comment type="pathway">
    <text evidence="2">Porphyrin-containing compound metabolism.</text>
</comment>
<evidence type="ECO:0000313" key="9">
    <source>
        <dbReference type="Proteomes" id="UP000027153"/>
    </source>
</evidence>
<dbReference type="EC" id="4.1.1.111" evidence="4"/>
<sequence>MIFLDDIDKKILNAIQLDFPLMHRPFEHLGEVLGIEEDEMIRRIKRLCKDGAIRRIGPIISTKKTGGTSTLVAMKVTDERVDEVADIINQYDEVSHNYLRPANYNIWFTLSAESEERLHDILREITEKTGFEVINLPTKRLFKIGVKFNIK</sequence>
<organism evidence="8 9">
    <name type="scientific">Candidatus Methanoperedens nitratireducens</name>
    <dbReference type="NCBI Taxonomy" id="1392998"/>
    <lineage>
        <taxon>Archaea</taxon>
        <taxon>Methanobacteriati</taxon>
        <taxon>Methanobacteriota</taxon>
        <taxon>Stenosarchaea group</taxon>
        <taxon>Methanomicrobia</taxon>
        <taxon>Methanosarcinales</taxon>
        <taxon>ANME-2 cluster</taxon>
        <taxon>Candidatus Methanoperedentaceae</taxon>
        <taxon>Candidatus Methanoperedens</taxon>
    </lineage>
</organism>
<comment type="caution">
    <text evidence="8">The sequence shown here is derived from an EMBL/GenBank/DDBJ whole genome shotgun (WGS) entry which is preliminary data.</text>
</comment>
<feature type="domain" description="Siroheme decarboxylase AsnC-like ligand binding" evidence="6">
    <location>
        <begin position="66"/>
        <end position="143"/>
    </location>
</feature>
<evidence type="ECO:0000256" key="5">
    <source>
        <dbReference type="ARBA" id="ARBA00048470"/>
    </source>
</evidence>
<dbReference type="PANTHER" id="PTHR43413:SF1">
    <property type="entry name" value="SIROHEME DECARBOXYLASE NIRL SUBUNIT"/>
    <property type="match status" value="1"/>
</dbReference>
<keyword evidence="9" id="KW-1185">Reference proteome</keyword>
<dbReference type="InterPro" id="IPR036388">
    <property type="entry name" value="WH-like_DNA-bd_sf"/>
</dbReference>
<evidence type="ECO:0000259" key="6">
    <source>
        <dbReference type="Pfam" id="PF17805"/>
    </source>
</evidence>
<dbReference type="Gene3D" id="1.10.10.10">
    <property type="entry name" value="Winged helix-like DNA-binding domain superfamily/Winged helix DNA-binding domain"/>
    <property type="match status" value="1"/>
</dbReference>
<reference evidence="8 9" key="1">
    <citation type="journal article" date="2013" name="Nature">
        <title>Anaerobic oxidation of methane coupled to nitrate reduction in a novel archaeal lineage.</title>
        <authorList>
            <person name="Haroon M.F."/>
            <person name="Hu S."/>
            <person name="Shi Y."/>
            <person name="Imelfort M."/>
            <person name="Keller J."/>
            <person name="Hugenholtz P."/>
            <person name="Yuan Z."/>
            <person name="Tyson G.W."/>
        </authorList>
    </citation>
    <scope>NUCLEOTIDE SEQUENCE [LARGE SCALE GENOMIC DNA]</scope>
    <source>
        <strain evidence="8 9">ANME-2d</strain>
    </source>
</reference>
<dbReference type="GO" id="GO:0016829">
    <property type="term" value="F:lyase activity"/>
    <property type="evidence" value="ECO:0007669"/>
    <property type="project" value="UniProtKB-KW"/>
</dbReference>
<dbReference type="Gene3D" id="3.30.70.3460">
    <property type="match status" value="1"/>
</dbReference>
<dbReference type="PANTHER" id="PTHR43413">
    <property type="entry name" value="TRANSCRIPTIONAL REGULATOR, ASNC FAMILY"/>
    <property type="match status" value="1"/>
</dbReference>
<dbReference type="Proteomes" id="UP000027153">
    <property type="component" value="Unassembled WGS sequence"/>
</dbReference>
<comment type="similarity">
    <text evidence="3">Belongs to the Ahb/Nir family.</text>
</comment>